<dbReference type="EMBL" id="LM676444">
    <property type="protein sequence ID" value="CEP27801.1"/>
    <property type="molecule type" value="Genomic_DNA"/>
</dbReference>
<proteinExistence type="inferred from homology"/>
<dbReference type="GeneID" id="61222886"/>
<dbReference type="GO" id="GO:0005524">
    <property type="term" value="F:ATP binding"/>
    <property type="evidence" value="ECO:0007669"/>
    <property type="project" value="UniProtKB-KW"/>
</dbReference>
<name>A0A068VTQ2_PROFF</name>
<evidence type="ECO:0000313" key="7">
    <source>
        <dbReference type="EMBL" id="CEP27801.1"/>
    </source>
</evidence>
<dbReference type="PANTHER" id="PTHR43085">
    <property type="entry name" value="HEXOKINASE FAMILY MEMBER"/>
    <property type="match status" value="1"/>
</dbReference>
<dbReference type="InterPro" id="IPR050306">
    <property type="entry name" value="PfkB_Carbo_kinase"/>
</dbReference>
<dbReference type="InterPro" id="IPR029056">
    <property type="entry name" value="Ribokinase-like"/>
</dbReference>
<evidence type="ECO:0000256" key="2">
    <source>
        <dbReference type="ARBA" id="ARBA00022679"/>
    </source>
</evidence>
<protein>
    <submittedName>
        <fullName evidence="7">Fructokinase</fullName>
        <ecNumber evidence="7">2.7.1.4</ecNumber>
    </submittedName>
</protein>
<dbReference type="Gene3D" id="3.40.1190.20">
    <property type="match status" value="1"/>
</dbReference>
<keyword evidence="5" id="KW-0067">ATP-binding</keyword>
<dbReference type="RefSeq" id="WP_036942273.1">
    <property type="nucleotide sequence ID" value="NZ_CP010341.1"/>
</dbReference>
<keyword evidence="4 7" id="KW-0418">Kinase</keyword>
<evidence type="ECO:0000256" key="1">
    <source>
        <dbReference type="ARBA" id="ARBA00010688"/>
    </source>
</evidence>
<organism evidence="7">
    <name type="scientific">Propionibacterium freudenreichii subsp. freudenreichii</name>
    <dbReference type="NCBI Taxonomy" id="66712"/>
    <lineage>
        <taxon>Bacteria</taxon>
        <taxon>Bacillati</taxon>
        <taxon>Actinomycetota</taxon>
        <taxon>Actinomycetes</taxon>
        <taxon>Propionibacteriales</taxon>
        <taxon>Propionibacteriaceae</taxon>
        <taxon>Propionibacterium</taxon>
    </lineage>
</organism>
<evidence type="ECO:0000256" key="4">
    <source>
        <dbReference type="ARBA" id="ARBA00022777"/>
    </source>
</evidence>
<feature type="domain" description="Carbohydrate kinase PfkB" evidence="6">
    <location>
        <begin position="3"/>
        <end position="298"/>
    </location>
</feature>
<dbReference type="PROSITE" id="PS00583">
    <property type="entry name" value="PFKB_KINASES_1"/>
    <property type="match status" value="1"/>
</dbReference>
<dbReference type="AlphaFoldDB" id="A0A068VTQ2"/>
<dbReference type="PATRIC" id="fig|66712.6.peg.389"/>
<keyword evidence="2 7" id="KW-0808">Transferase</keyword>
<evidence type="ECO:0000256" key="3">
    <source>
        <dbReference type="ARBA" id="ARBA00022741"/>
    </source>
</evidence>
<dbReference type="InterPro" id="IPR002173">
    <property type="entry name" value="Carboh/pur_kinase_PfkB_CS"/>
</dbReference>
<dbReference type="EC" id="2.7.1.4" evidence="7"/>
<dbReference type="GO" id="GO:0008865">
    <property type="term" value="F:fructokinase activity"/>
    <property type="evidence" value="ECO:0007669"/>
    <property type="project" value="UniProtKB-EC"/>
</dbReference>
<sequence length="321" mass="33483">MAVVVCGEALIDLIPDNSRAGTTQSSYWQAHSAGGPLNTAVALSRLGMPTRFLGRFGIDGFGAQLRSHLRANGVDDSLGVQTLAGSTSLSVVSVDSSGAARYVFHLRGTANFGWKPEEFPQLDADDWLHTGSLVATVEPGRSALLDFVRTTPAHLSYDLNVRPTVEPDPDAYLALIDPFVQVVSQRGGVVRASDEDLLWLAGGHGEIDDLARAAVERYGMDLLVVTLGAHGALATGVGRETVRVPGFPAAVVDTVGAGDTFTAGFLQGWLRDADLTAALLRGCAAASIVCTRVGADPPTAAEVDELLAAGPTRTDPPPDTA</sequence>
<reference evidence="7" key="1">
    <citation type="submission" date="2014-08" db="EMBL/GenBank/DDBJ databases">
        <authorList>
            <person name="Falentin Helene"/>
        </authorList>
    </citation>
    <scope>NUCLEOTIDE SEQUENCE</scope>
</reference>
<evidence type="ECO:0000256" key="5">
    <source>
        <dbReference type="ARBA" id="ARBA00022840"/>
    </source>
</evidence>
<dbReference type="SUPFAM" id="SSF53613">
    <property type="entry name" value="Ribokinase-like"/>
    <property type="match status" value="1"/>
</dbReference>
<dbReference type="InterPro" id="IPR011611">
    <property type="entry name" value="PfkB_dom"/>
</dbReference>
<dbReference type="PANTHER" id="PTHR43085:SF1">
    <property type="entry name" value="PSEUDOURIDINE KINASE-RELATED"/>
    <property type="match status" value="1"/>
</dbReference>
<accession>A0A068VTQ2</accession>
<gene>
    <name evidence="7" type="primary">frk</name>
    <name evidence="7" type="ORF">PFCIRM138_06070</name>
</gene>
<dbReference type="CDD" id="cd01167">
    <property type="entry name" value="bac_FRK"/>
    <property type="match status" value="1"/>
</dbReference>
<dbReference type="Pfam" id="PF00294">
    <property type="entry name" value="PfkB"/>
    <property type="match status" value="1"/>
</dbReference>
<evidence type="ECO:0000259" key="6">
    <source>
        <dbReference type="Pfam" id="PF00294"/>
    </source>
</evidence>
<dbReference type="PROSITE" id="PS00584">
    <property type="entry name" value="PFKB_KINASES_2"/>
    <property type="match status" value="1"/>
</dbReference>
<keyword evidence="3" id="KW-0547">Nucleotide-binding</keyword>
<dbReference type="KEGG" id="pfre:RM25_0369"/>
<comment type="similarity">
    <text evidence="1">Belongs to the carbohydrate kinase PfkB family.</text>
</comment>